<dbReference type="Gene3D" id="3.40.250.10">
    <property type="entry name" value="Rhodanese-like domain"/>
    <property type="match status" value="2"/>
</dbReference>
<organism evidence="4 5">
    <name type="scientific">Joostella atrarenae</name>
    <dbReference type="NCBI Taxonomy" id="679257"/>
    <lineage>
        <taxon>Bacteria</taxon>
        <taxon>Pseudomonadati</taxon>
        <taxon>Bacteroidota</taxon>
        <taxon>Flavobacteriia</taxon>
        <taxon>Flavobacteriales</taxon>
        <taxon>Flavobacteriaceae</taxon>
        <taxon>Joostella</taxon>
    </lineage>
</organism>
<comment type="caution">
    <text evidence="4">The sequence shown here is derived from an EMBL/GenBank/DDBJ whole genome shotgun (WGS) entry which is preliminary data.</text>
</comment>
<dbReference type="CDD" id="cd01449">
    <property type="entry name" value="TST_Repeat_2"/>
    <property type="match status" value="1"/>
</dbReference>
<dbReference type="PANTHER" id="PTHR11364">
    <property type="entry name" value="THIOSULFATE SULFERTANSFERASE"/>
    <property type="match status" value="1"/>
</dbReference>
<evidence type="ECO:0000256" key="1">
    <source>
        <dbReference type="ARBA" id="ARBA00022679"/>
    </source>
</evidence>
<dbReference type="InterPro" id="IPR001763">
    <property type="entry name" value="Rhodanese-like_dom"/>
</dbReference>
<dbReference type="EMBL" id="JAETXX010000002">
    <property type="protein sequence ID" value="MCF8714196.1"/>
    <property type="molecule type" value="Genomic_DNA"/>
</dbReference>
<accession>A0ABS9J196</accession>
<reference evidence="4 5" key="1">
    <citation type="submission" date="2021-01" db="EMBL/GenBank/DDBJ databases">
        <title>Genome sequencing of Joostella atrarenae M1-2 (= KCTC 23194).</title>
        <authorList>
            <person name="Zakaria M.R."/>
            <person name="Lam M.Q."/>
            <person name="Chong C.S."/>
        </authorList>
    </citation>
    <scope>NUCLEOTIDE SEQUENCE [LARGE SCALE GENOMIC DNA]</scope>
    <source>
        <strain evidence="4 5">M1-2</strain>
    </source>
</reference>
<dbReference type="InterPro" id="IPR036873">
    <property type="entry name" value="Rhodanese-like_dom_sf"/>
</dbReference>
<dbReference type="Pfam" id="PF00581">
    <property type="entry name" value="Rhodanese"/>
    <property type="match status" value="2"/>
</dbReference>
<dbReference type="RefSeq" id="WP_236958158.1">
    <property type="nucleotide sequence ID" value="NZ_JAETXX010000002.1"/>
</dbReference>
<dbReference type="CDD" id="cd01448">
    <property type="entry name" value="TST_Repeat_1"/>
    <property type="match status" value="1"/>
</dbReference>
<feature type="domain" description="Rhodanese" evidence="3">
    <location>
        <begin position="16"/>
        <end position="129"/>
    </location>
</feature>
<gene>
    <name evidence="4" type="ORF">JM658_05080</name>
</gene>
<dbReference type="InterPro" id="IPR045078">
    <property type="entry name" value="TST/MPST-like"/>
</dbReference>
<keyword evidence="1" id="KW-0808">Transferase</keyword>
<evidence type="ECO:0000259" key="3">
    <source>
        <dbReference type="PROSITE" id="PS50206"/>
    </source>
</evidence>
<dbReference type="SUPFAM" id="SSF52821">
    <property type="entry name" value="Rhodanese/Cell cycle control phosphatase"/>
    <property type="match status" value="2"/>
</dbReference>
<protein>
    <submittedName>
        <fullName evidence="4">Sulfurtransferase</fullName>
    </submittedName>
</protein>
<dbReference type="PANTHER" id="PTHR11364:SF27">
    <property type="entry name" value="SULFURTRANSFERASE"/>
    <property type="match status" value="1"/>
</dbReference>
<dbReference type="PROSITE" id="PS50206">
    <property type="entry name" value="RHODANESE_3"/>
    <property type="match status" value="2"/>
</dbReference>
<evidence type="ECO:0000313" key="5">
    <source>
        <dbReference type="Proteomes" id="UP000829517"/>
    </source>
</evidence>
<name>A0ABS9J196_9FLAO</name>
<evidence type="ECO:0000313" key="4">
    <source>
        <dbReference type="EMBL" id="MCF8714196.1"/>
    </source>
</evidence>
<keyword evidence="5" id="KW-1185">Reference proteome</keyword>
<feature type="domain" description="Rhodanese" evidence="3">
    <location>
        <begin position="161"/>
        <end position="270"/>
    </location>
</feature>
<evidence type="ECO:0000256" key="2">
    <source>
        <dbReference type="ARBA" id="ARBA00022737"/>
    </source>
</evidence>
<sequence length="273" mass="30841">MNKNIVSTTWLAKSINDPNLITLDATFPAKVPKGLEGKCIKNAQYFDIKNKFSDLEAKFTSTFPSIEQFEKGCRELGIQKDSTIVIYDKTGIYTSPRIWWMFKTIGINNVYILDGGLTKWIADGYNIVNNYNTTIKSSNFKIDLPSIDAIRKHDFIKKHISSENIITVDARSKGRFNNTEEDPRKELKSGHIPNSINIPYTEVLKNGCFKTDTELKLVFKDIIEMNPSELVFSCGSGITACILLLASENIISCKKTIYDGSWTEWATLEGLLK</sequence>
<dbReference type="SMART" id="SM00450">
    <property type="entry name" value="RHOD"/>
    <property type="match status" value="2"/>
</dbReference>
<keyword evidence="2" id="KW-0677">Repeat</keyword>
<dbReference type="Proteomes" id="UP000829517">
    <property type="component" value="Unassembled WGS sequence"/>
</dbReference>
<proteinExistence type="predicted"/>